<proteinExistence type="predicted"/>
<reference evidence="2 3" key="1">
    <citation type="journal article" date="2019" name="Int. J. Syst. Evol. Microbiol.">
        <title>The Global Catalogue of Microorganisms (GCM) 10K type strain sequencing project: providing services to taxonomists for standard genome sequencing and annotation.</title>
        <authorList>
            <consortium name="The Broad Institute Genomics Platform"/>
            <consortium name="The Broad Institute Genome Sequencing Center for Infectious Disease"/>
            <person name="Wu L."/>
            <person name="Ma J."/>
        </authorList>
    </citation>
    <scope>NUCLEOTIDE SEQUENCE [LARGE SCALE GENOMIC DNA]</scope>
    <source>
        <strain evidence="2 3">DT72</strain>
    </source>
</reference>
<keyword evidence="1" id="KW-0472">Membrane</keyword>
<dbReference type="GO" id="GO:0016787">
    <property type="term" value="F:hydrolase activity"/>
    <property type="evidence" value="ECO:0007669"/>
    <property type="project" value="UniProtKB-KW"/>
</dbReference>
<protein>
    <submittedName>
        <fullName evidence="2">Metal-dependent hydrolase</fullName>
    </submittedName>
</protein>
<keyword evidence="1" id="KW-0812">Transmembrane</keyword>
<dbReference type="EMBL" id="JBHSZH010000005">
    <property type="protein sequence ID" value="MFC7080061.1"/>
    <property type="molecule type" value="Genomic_DNA"/>
</dbReference>
<evidence type="ECO:0000313" key="3">
    <source>
        <dbReference type="Proteomes" id="UP001596407"/>
    </source>
</evidence>
<dbReference type="GeneID" id="79303356"/>
<accession>A0ABD5WN14</accession>
<keyword evidence="1" id="KW-1133">Transmembrane helix</keyword>
<feature type="transmembrane region" description="Helical" evidence="1">
    <location>
        <begin position="79"/>
        <end position="97"/>
    </location>
</feature>
<gene>
    <name evidence="2" type="ORF">ACFQJ6_07975</name>
</gene>
<sequence>MMVGHAMLAFAVATAVTARWWSRERALAFGLVAGAFAAVPDVDMLYAVFGLAQVGLASVWTMTDAFWSSSHVVHRAVTHSLVVGVIAAVAFAASVVGRGGNRTYATDGGNVTDDPRLADATAGNWSRLVAVSLVTGLAAVAYVESGLLGGAVMLAFLVAGLAVAAVASRATDFGPRAVFAAALVGLLTHPFGDVFTGAPPRFLYPLDFRLLTERVVLLSDPTLNLLAVFGVELGTIWLAGYVYLRATDRRVLSHVDTRAAFGVAYAIAAVAMPAPTMEVSYHFVFSILAVGAVGVAPNLLPSRPMMSADFHEAVTWVITGLTAVSVAALTYTLVYVVYPLP</sequence>
<feature type="transmembrane region" description="Helical" evidence="1">
    <location>
        <begin position="280"/>
        <end position="301"/>
    </location>
</feature>
<keyword evidence="2" id="KW-0378">Hydrolase</keyword>
<dbReference type="Proteomes" id="UP001596407">
    <property type="component" value="Unassembled WGS sequence"/>
</dbReference>
<feature type="transmembrane region" description="Helical" evidence="1">
    <location>
        <begin position="313"/>
        <end position="338"/>
    </location>
</feature>
<dbReference type="Pfam" id="PF04307">
    <property type="entry name" value="YdjM"/>
    <property type="match status" value="1"/>
</dbReference>
<dbReference type="RefSeq" id="WP_276282122.1">
    <property type="nucleotide sequence ID" value="NZ_CP119809.1"/>
</dbReference>
<comment type="caution">
    <text evidence="2">The sequence shown here is derived from an EMBL/GenBank/DDBJ whole genome shotgun (WGS) entry which is preliminary data.</text>
</comment>
<evidence type="ECO:0000313" key="2">
    <source>
        <dbReference type="EMBL" id="MFC7080061.1"/>
    </source>
</evidence>
<feature type="transmembrane region" description="Helical" evidence="1">
    <location>
        <begin position="147"/>
        <end position="167"/>
    </location>
</feature>
<keyword evidence="3" id="KW-1185">Reference proteome</keyword>
<name>A0ABD5WN14_9EURY</name>
<organism evidence="2 3">
    <name type="scientific">Halorussus caseinilyticus</name>
    <dbReference type="NCBI Taxonomy" id="3034025"/>
    <lineage>
        <taxon>Archaea</taxon>
        <taxon>Methanobacteriati</taxon>
        <taxon>Methanobacteriota</taxon>
        <taxon>Stenosarchaea group</taxon>
        <taxon>Halobacteria</taxon>
        <taxon>Halobacteriales</taxon>
        <taxon>Haladaptataceae</taxon>
        <taxon>Halorussus</taxon>
    </lineage>
</organism>
<feature type="transmembrane region" description="Helical" evidence="1">
    <location>
        <begin position="223"/>
        <end position="243"/>
    </location>
</feature>
<dbReference type="InterPro" id="IPR007404">
    <property type="entry name" value="YdjM-like"/>
</dbReference>
<evidence type="ECO:0000256" key="1">
    <source>
        <dbReference type="SAM" id="Phobius"/>
    </source>
</evidence>
<feature type="transmembrane region" description="Helical" evidence="1">
    <location>
        <begin position="179"/>
        <end position="203"/>
    </location>
</feature>
<dbReference type="AlphaFoldDB" id="A0ABD5WN14"/>